<dbReference type="HOGENOM" id="CLU_655959_0_0_1"/>
<organism evidence="2">
    <name type="scientific">Magallana gigas</name>
    <name type="common">Pacific oyster</name>
    <name type="synonym">Crassostrea gigas</name>
    <dbReference type="NCBI Taxonomy" id="29159"/>
    <lineage>
        <taxon>Eukaryota</taxon>
        <taxon>Metazoa</taxon>
        <taxon>Spiralia</taxon>
        <taxon>Lophotrochozoa</taxon>
        <taxon>Mollusca</taxon>
        <taxon>Bivalvia</taxon>
        <taxon>Autobranchia</taxon>
        <taxon>Pteriomorphia</taxon>
        <taxon>Ostreida</taxon>
        <taxon>Ostreoidea</taxon>
        <taxon>Ostreidae</taxon>
        <taxon>Magallana</taxon>
    </lineage>
</organism>
<feature type="compositionally biased region" description="Basic and acidic residues" evidence="1">
    <location>
        <begin position="351"/>
        <end position="364"/>
    </location>
</feature>
<protein>
    <submittedName>
        <fullName evidence="2">Uncharacterized protein</fullName>
    </submittedName>
</protein>
<gene>
    <name evidence="2" type="ORF">CGI_10004204</name>
</gene>
<evidence type="ECO:0000313" key="2">
    <source>
        <dbReference type="EMBL" id="EKC21281.1"/>
    </source>
</evidence>
<feature type="compositionally biased region" description="Polar residues" evidence="1">
    <location>
        <begin position="333"/>
        <end position="346"/>
    </location>
</feature>
<name>K1QI15_MAGGI</name>
<accession>K1QI15</accession>
<dbReference type="EMBL" id="JH822052">
    <property type="protein sequence ID" value="EKC21281.1"/>
    <property type="molecule type" value="Genomic_DNA"/>
</dbReference>
<sequence>MAPTWKRETNIKKTVNGRISRMNRNTNPLKNDLYQILNLFINMNPTHEGQFDSGYFSPSHIQIKVEPLSPTRLPMLNPDLGASPLKTDVPDMDVGRPLEDVSISGDWEKDFFTNFEENLFNFDFDDKALNDILVSPKGKEALNDLMKSPKGKAILNSPKGKLLKNKLKSLDTPEHVKFRRTNSSGFDTSPNVLSPCDPNKMSATPGPYNVDSRSALKMSRRKLTMVLSGKEDQEPARKVIKMVQPNKVIPIAQPNKVIPIAPKIPEETSDTWPTKERLKYARDKFKRTLELAVETSRLKSLVKEEPKVHPQSPRRKRKKNSQKAECYPELKQALNQRPQKSSSRNRMPSIKLRESKESEVEIKKELSAPASPFYPDYIEDIEYNDEDDDEDYDKFYKNYVPLTGLKQAKRRKKFKQSVY</sequence>
<evidence type="ECO:0000256" key="1">
    <source>
        <dbReference type="SAM" id="MobiDB-lite"/>
    </source>
</evidence>
<dbReference type="AlphaFoldDB" id="K1QI15"/>
<feature type="compositionally biased region" description="Polar residues" evidence="1">
    <location>
        <begin position="181"/>
        <end position="192"/>
    </location>
</feature>
<feature type="region of interest" description="Disordered" evidence="1">
    <location>
        <begin position="180"/>
        <end position="210"/>
    </location>
</feature>
<proteinExistence type="predicted"/>
<feature type="region of interest" description="Disordered" evidence="1">
    <location>
        <begin position="302"/>
        <end position="364"/>
    </location>
</feature>
<reference evidence="2" key="1">
    <citation type="journal article" date="2012" name="Nature">
        <title>The oyster genome reveals stress adaptation and complexity of shell formation.</title>
        <authorList>
            <person name="Zhang G."/>
            <person name="Fang X."/>
            <person name="Guo X."/>
            <person name="Li L."/>
            <person name="Luo R."/>
            <person name="Xu F."/>
            <person name="Yang P."/>
            <person name="Zhang L."/>
            <person name="Wang X."/>
            <person name="Qi H."/>
            <person name="Xiong Z."/>
            <person name="Que H."/>
            <person name="Xie Y."/>
            <person name="Holland P.W."/>
            <person name="Paps J."/>
            <person name="Zhu Y."/>
            <person name="Wu F."/>
            <person name="Chen Y."/>
            <person name="Wang J."/>
            <person name="Peng C."/>
            <person name="Meng J."/>
            <person name="Yang L."/>
            <person name="Liu J."/>
            <person name="Wen B."/>
            <person name="Zhang N."/>
            <person name="Huang Z."/>
            <person name="Zhu Q."/>
            <person name="Feng Y."/>
            <person name="Mount A."/>
            <person name="Hedgecock D."/>
            <person name="Xu Z."/>
            <person name="Liu Y."/>
            <person name="Domazet-Loso T."/>
            <person name="Du Y."/>
            <person name="Sun X."/>
            <person name="Zhang S."/>
            <person name="Liu B."/>
            <person name="Cheng P."/>
            <person name="Jiang X."/>
            <person name="Li J."/>
            <person name="Fan D."/>
            <person name="Wang W."/>
            <person name="Fu W."/>
            <person name="Wang T."/>
            <person name="Wang B."/>
            <person name="Zhang J."/>
            <person name="Peng Z."/>
            <person name="Li Y."/>
            <person name="Li N."/>
            <person name="Wang J."/>
            <person name="Chen M."/>
            <person name="He Y."/>
            <person name="Tan F."/>
            <person name="Song X."/>
            <person name="Zheng Q."/>
            <person name="Huang R."/>
            <person name="Yang H."/>
            <person name="Du X."/>
            <person name="Chen L."/>
            <person name="Yang M."/>
            <person name="Gaffney P.M."/>
            <person name="Wang S."/>
            <person name="Luo L."/>
            <person name="She Z."/>
            <person name="Ming Y."/>
            <person name="Huang W."/>
            <person name="Zhang S."/>
            <person name="Huang B."/>
            <person name="Zhang Y."/>
            <person name="Qu T."/>
            <person name="Ni P."/>
            <person name="Miao G."/>
            <person name="Wang J."/>
            <person name="Wang Q."/>
            <person name="Steinberg C.E."/>
            <person name="Wang H."/>
            <person name="Li N."/>
            <person name="Qian L."/>
            <person name="Zhang G."/>
            <person name="Li Y."/>
            <person name="Yang H."/>
            <person name="Liu X."/>
            <person name="Wang J."/>
            <person name="Yin Y."/>
            <person name="Wang J."/>
        </authorList>
    </citation>
    <scope>NUCLEOTIDE SEQUENCE [LARGE SCALE GENOMIC DNA]</scope>
    <source>
        <strain evidence="2">05x7-T-G4-1.051#20</strain>
    </source>
</reference>
<feature type="compositionally biased region" description="Basic residues" evidence="1">
    <location>
        <begin position="312"/>
        <end position="321"/>
    </location>
</feature>
<dbReference type="InParanoid" id="K1QI15"/>